<dbReference type="NCBIfam" id="TIGR00125">
    <property type="entry name" value="cyt_tran_rel"/>
    <property type="match status" value="1"/>
</dbReference>
<sequence length="328" mass="37733">MTLGFVVGKFYPPHRGHKYLIDIARRQVDELIVMLCHHPSQKIPGELRRDWLREIHPDCQIHLVPDELEDDSRQWADFTVRYLGRSPDVVFSSESYGPVFASLMGSRHVMVDQPREAVPISGTRVRRSPLDYLDRLEPCVRAHFVRRVVLIGAESTGKTTLAARLADRFDTLWVPEYGREYWQKKVAGLSMDGELPGWTSDEFAQIAGEQQRRENDAARAANKVLFCDTNAFATGTWHERYVGHRDSEVDAIGNRDRVDLYLLPIPDFPFVQDGFRDGEHIRDWMHRRFVDQIASRRTAVVLLTGPLERRLEEAAIAVESLLKTPFDL</sequence>
<dbReference type="Pfam" id="PF13521">
    <property type="entry name" value="AAA_28"/>
    <property type="match status" value="1"/>
</dbReference>
<dbReference type="SUPFAM" id="SSF52540">
    <property type="entry name" value="P-loop containing nucleoside triphosphate hydrolases"/>
    <property type="match status" value="1"/>
</dbReference>
<dbReference type="InterPro" id="IPR027417">
    <property type="entry name" value="P-loop_NTPase"/>
</dbReference>
<dbReference type="InterPro" id="IPR052735">
    <property type="entry name" value="NAD_biosynth-regulator"/>
</dbReference>
<evidence type="ECO:0000313" key="3">
    <source>
        <dbReference type="EMBL" id="QOV88745.1"/>
    </source>
</evidence>
<reference evidence="3 4" key="1">
    <citation type="submission" date="2020-10" db="EMBL/GenBank/DDBJ databases">
        <title>Wide distribution of Phycisphaera-like planctomycetes from WD2101 soil group in peatlands and genome analysis of the first cultivated representative.</title>
        <authorList>
            <person name="Dedysh S.N."/>
            <person name="Beletsky A.V."/>
            <person name="Ivanova A."/>
            <person name="Kulichevskaya I.S."/>
            <person name="Suzina N.E."/>
            <person name="Philippov D.A."/>
            <person name="Rakitin A.L."/>
            <person name="Mardanov A.V."/>
            <person name="Ravin N.V."/>
        </authorList>
    </citation>
    <scope>NUCLEOTIDE SEQUENCE [LARGE SCALE GENOMIC DNA]</scope>
    <source>
        <strain evidence="3 4">M1803</strain>
    </source>
</reference>
<dbReference type="AlphaFoldDB" id="A0A7M2WT94"/>
<dbReference type="Pfam" id="PF01467">
    <property type="entry name" value="CTP_transf_like"/>
    <property type="match status" value="1"/>
</dbReference>
<evidence type="ECO:0000259" key="2">
    <source>
        <dbReference type="Pfam" id="PF13521"/>
    </source>
</evidence>
<name>A0A7M2WT94_9BACT</name>
<dbReference type="KEGG" id="hbs:IPV69_21325"/>
<organism evidence="3 4">
    <name type="scientific">Humisphaera borealis</name>
    <dbReference type="NCBI Taxonomy" id="2807512"/>
    <lineage>
        <taxon>Bacteria</taxon>
        <taxon>Pseudomonadati</taxon>
        <taxon>Planctomycetota</taxon>
        <taxon>Phycisphaerae</taxon>
        <taxon>Tepidisphaerales</taxon>
        <taxon>Tepidisphaeraceae</taxon>
        <taxon>Humisphaera</taxon>
    </lineage>
</organism>
<protein>
    <submittedName>
        <fullName evidence="3">AAA family ATPase</fullName>
    </submittedName>
</protein>
<dbReference type="PANTHER" id="PTHR37512:SF1">
    <property type="entry name" value="NADR_TTD14 AAA DOMAIN-CONTAINING PROTEIN"/>
    <property type="match status" value="1"/>
</dbReference>
<accession>A0A7M2WT94</accession>
<dbReference type="GO" id="GO:0003824">
    <property type="term" value="F:catalytic activity"/>
    <property type="evidence" value="ECO:0007669"/>
    <property type="project" value="InterPro"/>
</dbReference>
<proteinExistence type="predicted"/>
<dbReference type="PANTHER" id="PTHR37512">
    <property type="entry name" value="TRIFUNCTIONAL NAD BIOSYNTHESIS/REGULATOR PROTEIN NADR"/>
    <property type="match status" value="1"/>
</dbReference>
<keyword evidence="4" id="KW-1185">Reference proteome</keyword>
<dbReference type="InterPro" id="IPR014729">
    <property type="entry name" value="Rossmann-like_a/b/a_fold"/>
</dbReference>
<dbReference type="InterPro" id="IPR004821">
    <property type="entry name" value="Cyt_trans-like"/>
</dbReference>
<dbReference type="RefSeq" id="WP_206291748.1">
    <property type="nucleotide sequence ID" value="NZ_CP063458.1"/>
</dbReference>
<evidence type="ECO:0000259" key="1">
    <source>
        <dbReference type="Pfam" id="PF01467"/>
    </source>
</evidence>
<feature type="domain" description="Cytidyltransferase-like" evidence="1">
    <location>
        <begin position="6"/>
        <end position="127"/>
    </location>
</feature>
<dbReference type="InterPro" id="IPR038727">
    <property type="entry name" value="NadR/Ttd14_AAA_dom"/>
</dbReference>
<dbReference type="SUPFAM" id="SSF52374">
    <property type="entry name" value="Nucleotidylyl transferase"/>
    <property type="match status" value="1"/>
</dbReference>
<gene>
    <name evidence="3" type="ORF">IPV69_21325</name>
</gene>
<evidence type="ECO:0000313" key="4">
    <source>
        <dbReference type="Proteomes" id="UP000593765"/>
    </source>
</evidence>
<dbReference type="EMBL" id="CP063458">
    <property type="protein sequence ID" value="QOV88745.1"/>
    <property type="molecule type" value="Genomic_DNA"/>
</dbReference>
<dbReference type="Gene3D" id="3.40.50.620">
    <property type="entry name" value="HUPs"/>
    <property type="match status" value="1"/>
</dbReference>
<dbReference type="Proteomes" id="UP000593765">
    <property type="component" value="Chromosome"/>
</dbReference>
<feature type="domain" description="NadR/Ttd14 AAA" evidence="2">
    <location>
        <begin position="147"/>
        <end position="310"/>
    </location>
</feature>
<dbReference type="Gene3D" id="3.40.50.300">
    <property type="entry name" value="P-loop containing nucleotide triphosphate hydrolases"/>
    <property type="match status" value="1"/>
</dbReference>